<gene>
    <name evidence="2" type="ORF">EHJ13_11335</name>
</gene>
<dbReference type="Proteomes" id="UP000778262">
    <property type="component" value="Unassembled WGS sequence"/>
</dbReference>
<name>A0A9Q4T369_9ENTR</name>
<dbReference type="Pfam" id="PF00583">
    <property type="entry name" value="Acetyltransf_1"/>
    <property type="match status" value="1"/>
</dbReference>
<dbReference type="CDD" id="cd04301">
    <property type="entry name" value="NAT_SF"/>
    <property type="match status" value="1"/>
</dbReference>
<evidence type="ECO:0000313" key="3">
    <source>
        <dbReference type="Proteomes" id="UP000778262"/>
    </source>
</evidence>
<reference evidence="2" key="1">
    <citation type="submission" date="2018-11" db="EMBL/GenBank/DDBJ databases">
        <title>Genomics analysis of Putative Virulence Factors on Adhesion and Cytotoxicity for Cronobacter spp.</title>
        <authorList>
            <person name="Cui J."/>
        </authorList>
    </citation>
    <scope>NUCLEOTIDE SEQUENCE</scope>
    <source>
        <strain evidence="2">SD69</strain>
    </source>
</reference>
<dbReference type="EMBL" id="RPBY01000004">
    <property type="protein sequence ID" value="NCH88022.1"/>
    <property type="molecule type" value="Genomic_DNA"/>
</dbReference>
<evidence type="ECO:0000259" key="1">
    <source>
        <dbReference type="PROSITE" id="PS51186"/>
    </source>
</evidence>
<proteinExistence type="predicted"/>
<comment type="caution">
    <text evidence="2">The sequence shown here is derived from an EMBL/GenBank/DDBJ whole genome shotgun (WGS) entry which is preliminary data.</text>
</comment>
<feature type="domain" description="N-acetyltransferase" evidence="1">
    <location>
        <begin position="2"/>
        <end position="158"/>
    </location>
</feature>
<dbReference type="AlphaFoldDB" id="A0A9Q4T369"/>
<sequence length="158" mass="18007">MISFRPMTEDEYPAYVEYFVNDYACEIESNYRLSPHDSLARAKQEILEMLPAGVNTLGQVLMCIVVQSDKANDHVGYLWYKPDPTKRTVFIYDFHIFNASQGSGLGKQSLRAFEEYLQEKGFKEIRLRVAGDNARARHVYETCGFGVTGVNMSKSISD</sequence>
<accession>A0A9Q4T369</accession>
<dbReference type="PROSITE" id="PS51186">
    <property type="entry name" value="GNAT"/>
    <property type="match status" value="1"/>
</dbReference>
<dbReference type="RefSeq" id="WP_105739272.1">
    <property type="nucleotide sequence ID" value="NZ_NRNV01000005.1"/>
</dbReference>
<dbReference type="SUPFAM" id="SSF55729">
    <property type="entry name" value="Acyl-CoA N-acyltransferases (Nat)"/>
    <property type="match status" value="1"/>
</dbReference>
<dbReference type="InterPro" id="IPR016181">
    <property type="entry name" value="Acyl_CoA_acyltransferase"/>
</dbReference>
<dbReference type="GO" id="GO:0016747">
    <property type="term" value="F:acyltransferase activity, transferring groups other than amino-acyl groups"/>
    <property type="evidence" value="ECO:0007669"/>
    <property type="project" value="InterPro"/>
</dbReference>
<dbReference type="Gene3D" id="3.40.630.30">
    <property type="match status" value="1"/>
</dbReference>
<evidence type="ECO:0000313" key="2">
    <source>
        <dbReference type="EMBL" id="NCH88022.1"/>
    </source>
</evidence>
<protein>
    <submittedName>
        <fullName evidence="2">N-acetyltransferase</fullName>
    </submittedName>
</protein>
<organism evidence="2 3">
    <name type="scientific">Cronobacter dublinensis</name>
    <dbReference type="NCBI Taxonomy" id="413497"/>
    <lineage>
        <taxon>Bacteria</taxon>
        <taxon>Pseudomonadati</taxon>
        <taxon>Pseudomonadota</taxon>
        <taxon>Gammaproteobacteria</taxon>
        <taxon>Enterobacterales</taxon>
        <taxon>Enterobacteriaceae</taxon>
        <taxon>Cronobacter</taxon>
    </lineage>
</organism>
<dbReference type="InterPro" id="IPR000182">
    <property type="entry name" value="GNAT_dom"/>
</dbReference>